<evidence type="ECO:0000256" key="5">
    <source>
        <dbReference type="ARBA" id="ARBA00022989"/>
    </source>
</evidence>
<dbReference type="Proteomes" id="UP001595818">
    <property type="component" value="Unassembled WGS sequence"/>
</dbReference>
<evidence type="ECO:0000256" key="6">
    <source>
        <dbReference type="ARBA" id="ARBA00023136"/>
    </source>
</evidence>
<reference evidence="9" key="1">
    <citation type="journal article" date="2019" name="Int. J. Syst. Evol. Microbiol.">
        <title>The Global Catalogue of Microorganisms (GCM) 10K type strain sequencing project: providing services to taxonomists for standard genome sequencing and annotation.</title>
        <authorList>
            <consortium name="The Broad Institute Genomics Platform"/>
            <consortium name="The Broad Institute Genome Sequencing Center for Infectious Disease"/>
            <person name="Wu L."/>
            <person name="Ma J."/>
        </authorList>
    </citation>
    <scope>NUCLEOTIDE SEQUENCE [LARGE SCALE GENOMIC DNA]</scope>
    <source>
        <strain evidence="9">CGMCC 4.7466</strain>
    </source>
</reference>
<proteinExistence type="inferred from homology"/>
<dbReference type="InterPro" id="IPR032808">
    <property type="entry name" value="DoxX"/>
</dbReference>
<sequence>MKPLMDWLFNTRSADKTGDWGLLALRLLFGLPLSIRHGWPTLIDWWRGKISYPDPLGLGENLTMLVMGSVEAICPVFVIMGLFTRVVAFFVAFGFVVAVLIAHASDPFGVRELAYMYMSGFLAVFLLGPGKFSADNYLSKSSGR</sequence>
<evidence type="ECO:0000256" key="2">
    <source>
        <dbReference type="ARBA" id="ARBA00006679"/>
    </source>
</evidence>
<feature type="transmembrane region" description="Helical" evidence="7">
    <location>
        <begin position="62"/>
        <end position="79"/>
    </location>
</feature>
<feature type="transmembrane region" description="Helical" evidence="7">
    <location>
        <begin position="115"/>
        <end position="134"/>
    </location>
</feature>
<keyword evidence="5 7" id="KW-1133">Transmembrane helix</keyword>
<name>A0ABV9T828_9BACT</name>
<dbReference type="Pfam" id="PF07681">
    <property type="entry name" value="DoxX"/>
    <property type="match status" value="1"/>
</dbReference>
<dbReference type="InterPro" id="IPR051907">
    <property type="entry name" value="DoxX-like_oxidoreductase"/>
</dbReference>
<evidence type="ECO:0000256" key="1">
    <source>
        <dbReference type="ARBA" id="ARBA00004651"/>
    </source>
</evidence>
<keyword evidence="9" id="KW-1185">Reference proteome</keyword>
<evidence type="ECO:0000313" key="9">
    <source>
        <dbReference type="Proteomes" id="UP001595818"/>
    </source>
</evidence>
<dbReference type="EMBL" id="JBHSJJ010000024">
    <property type="protein sequence ID" value="MFC4874920.1"/>
    <property type="molecule type" value="Genomic_DNA"/>
</dbReference>
<feature type="transmembrane region" description="Helical" evidence="7">
    <location>
        <begin position="86"/>
        <end position="103"/>
    </location>
</feature>
<comment type="similarity">
    <text evidence="2">Belongs to the DoxX family.</text>
</comment>
<comment type="caution">
    <text evidence="8">The sequence shown here is derived from an EMBL/GenBank/DDBJ whole genome shotgun (WGS) entry which is preliminary data.</text>
</comment>
<keyword evidence="4 7" id="KW-0812">Transmembrane</keyword>
<evidence type="ECO:0000256" key="7">
    <source>
        <dbReference type="SAM" id="Phobius"/>
    </source>
</evidence>
<dbReference type="RefSeq" id="WP_377069238.1">
    <property type="nucleotide sequence ID" value="NZ_JBHSJJ010000024.1"/>
</dbReference>
<evidence type="ECO:0000256" key="3">
    <source>
        <dbReference type="ARBA" id="ARBA00022475"/>
    </source>
</evidence>
<dbReference type="PANTHER" id="PTHR33452">
    <property type="entry name" value="OXIDOREDUCTASE CATD-RELATED"/>
    <property type="match status" value="1"/>
</dbReference>
<organism evidence="8 9">
    <name type="scientific">Negadavirga shengliensis</name>
    <dbReference type="NCBI Taxonomy" id="1389218"/>
    <lineage>
        <taxon>Bacteria</taxon>
        <taxon>Pseudomonadati</taxon>
        <taxon>Bacteroidota</taxon>
        <taxon>Cytophagia</taxon>
        <taxon>Cytophagales</taxon>
        <taxon>Cyclobacteriaceae</taxon>
        <taxon>Negadavirga</taxon>
    </lineage>
</organism>
<evidence type="ECO:0000313" key="8">
    <source>
        <dbReference type="EMBL" id="MFC4874920.1"/>
    </source>
</evidence>
<dbReference type="PANTHER" id="PTHR33452:SF1">
    <property type="entry name" value="INNER MEMBRANE PROTEIN YPHA-RELATED"/>
    <property type="match status" value="1"/>
</dbReference>
<keyword evidence="6 7" id="KW-0472">Membrane</keyword>
<comment type="subcellular location">
    <subcellularLocation>
        <location evidence="1">Cell membrane</location>
        <topology evidence="1">Multi-pass membrane protein</topology>
    </subcellularLocation>
</comment>
<evidence type="ECO:0000256" key="4">
    <source>
        <dbReference type="ARBA" id="ARBA00022692"/>
    </source>
</evidence>
<keyword evidence="3" id="KW-1003">Cell membrane</keyword>
<gene>
    <name evidence="8" type="ORF">ACFPFU_24665</name>
</gene>
<accession>A0ABV9T828</accession>
<protein>
    <submittedName>
        <fullName evidence="8">DoxX family protein</fullName>
    </submittedName>
</protein>